<feature type="transmembrane region" description="Helical" evidence="26">
    <location>
        <begin position="885"/>
        <end position="902"/>
    </location>
</feature>
<feature type="binding site" evidence="22">
    <location>
        <position position="446"/>
    </location>
    <ligand>
        <name>Mg(2+)</name>
        <dbReference type="ChEBI" id="CHEBI:18420"/>
        <label>1</label>
        <note>catalytic</note>
    </ligand>
</feature>
<dbReference type="GO" id="GO:0006171">
    <property type="term" value="P:cAMP biosynthetic process"/>
    <property type="evidence" value="ECO:0007669"/>
    <property type="project" value="UniProtKB-KW"/>
</dbReference>
<evidence type="ECO:0000256" key="8">
    <source>
        <dbReference type="ARBA" id="ARBA00022490"/>
    </source>
</evidence>
<dbReference type="Pfam" id="PF06327">
    <property type="entry name" value="Adcy_cons_dom"/>
    <property type="match status" value="2"/>
</dbReference>
<feature type="transmembrane region" description="Helical" evidence="26">
    <location>
        <begin position="764"/>
        <end position="790"/>
    </location>
</feature>
<keyword evidence="7" id="KW-1003">Cell membrane</keyword>
<dbReference type="InterPro" id="IPR017441">
    <property type="entry name" value="Protein_kinase_ATP_BS"/>
</dbReference>
<dbReference type="InterPro" id="IPR008271">
    <property type="entry name" value="Ser/Thr_kinase_AS"/>
</dbReference>
<sequence>MSGSTLWPKGASAPLVPIEELENPELIGKGGFGSVFRAHHRSWGLDVAVKIVNSRAISREVKAMSSLHNKHVLLLLGVTEKLEWEYVSGPALVTQFMENGSLAGLLQPHCPRPWRLLCRLLQELVLGMCYLHSQNPVLLHRDLKPSNVLLDSELHAKGCPSVKAQPGALAPATPAPGIQPQAVRRRAGETMARLFSPRQPPSEDLFYETYYSLSQQYPLLLLLLLTVLLGLLALLPVAWASGRVSFFLFVIFTVYAMLPLDMRDAITAGVTSSLSHLLVLGLYLGPQPDARPALLPQLAANAVLFLCGNVAGAYHKALMERALRATFREALSSLHSRRRLDTEKKHQEHLLLSILPAYLAREMKEEIMARLQAGQGSRPESTNNFHSLYVKRHQGVSVLYADIVGFTRLASECSPKELVLMLNELFGKFDQIAKEHECMRIKILGDCYYCVSGLPLSLPDHAINCVRMGLDMCRAIRKLRAATGVDINMRVGVHSGSVLCGVIGLQKWQYDVWSHDVTLANHMEASGVPGRVHITGATLALLAGAYAVEDAAMEHRDPYLRELGEPTYLVIDPWAAEEDEKGTAGGLLSSLEGPKMRPSLLMTRYLESWGAAKPFAHLSHVESPVSTSTPLPEKALSSFSPQWSLDRQWKQSKDFNPLTLYFREKEMEKEYRLSALPAFKYYAACTFLVFLSNFIIQMLVTNRPPALTITYSITFLLFFLLLFVCFSEHLTKCVLKGPKMLHWLPTLSVLVATRPGLRVALGTATILLVFAMAITSLVFLPAASTCPFQAPNVSSMASNLSWELPGSLPLISVPYSMHCCVSGFLSCSLFLHMSFELKLLLLLLWLAAACSVFLHSHAWLSDCLIARLYLGTLDSRPGVLKEPKLMGAVSFFIFFFTLLVLARQNEYYCRLDFLWKKKLRQEQEETETMENLTRLLLENVLPAHVAPQFIGQNRRNEDLYHQSYECVCVLFASVPDFKEFYSESSINHEGLECLRLLNEIIADFDEYDIWGNTVNVASRMESTGVLGKIQVTEETAWALQSLGYTCYSRGIIKVKGKGQLCTYFLNTDLTRTGPPSATLG</sequence>
<dbReference type="GO" id="GO:0007193">
    <property type="term" value="P:adenylate cyclase-inhibiting G protein-coupled receptor signaling pathway"/>
    <property type="evidence" value="ECO:0007669"/>
    <property type="project" value="TreeGrafter"/>
</dbReference>
<evidence type="ECO:0000313" key="29">
    <source>
        <dbReference type="EMBL" id="OWK09848.1"/>
    </source>
</evidence>
<feature type="binding site" evidence="23">
    <location>
        <position position="50"/>
    </location>
    <ligand>
        <name>ATP</name>
        <dbReference type="ChEBI" id="CHEBI:30616"/>
    </ligand>
</feature>
<dbReference type="EMBL" id="MKHE01000012">
    <property type="protein sequence ID" value="OWK09848.1"/>
    <property type="molecule type" value="Genomic_DNA"/>
</dbReference>
<comment type="catalytic activity">
    <reaction evidence="25">
        <text>GTP = 3',5'-cyclic GMP + diphosphate</text>
        <dbReference type="Rhea" id="RHEA:13665"/>
        <dbReference type="ChEBI" id="CHEBI:33019"/>
        <dbReference type="ChEBI" id="CHEBI:37565"/>
        <dbReference type="ChEBI" id="CHEBI:57746"/>
        <dbReference type="EC" id="4.6.1.2"/>
    </reaction>
</comment>
<dbReference type="Pfam" id="PF16214">
    <property type="entry name" value="AC_N"/>
    <property type="match status" value="1"/>
</dbReference>
<keyword evidence="12" id="KW-0677">Repeat</keyword>
<feature type="transmembrane region" description="Helical" evidence="26">
    <location>
        <begin position="241"/>
        <end position="258"/>
    </location>
</feature>
<evidence type="ECO:0000256" key="15">
    <source>
        <dbReference type="ARBA" id="ARBA00022842"/>
    </source>
</evidence>
<name>A0A212CV12_CEREH</name>
<feature type="binding site" evidence="22">
    <location>
        <position position="402"/>
    </location>
    <ligand>
        <name>Mg(2+)</name>
        <dbReference type="ChEBI" id="CHEBI:18420"/>
        <label>2</label>
        <note>catalytic</note>
    </ligand>
</feature>
<dbReference type="GO" id="GO:0005524">
    <property type="term" value="F:ATP binding"/>
    <property type="evidence" value="ECO:0007669"/>
    <property type="project" value="UniProtKB-UniRule"/>
</dbReference>
<dbReference type="CDD" id="cd07302">
    <property type="entry name" value="CHD"/>
    <property type="match status" value="2"/>
</dbReference>
<feature type="transmembrane region" description="Helical" evidence="26">
    <location>
        <begin position="706"/>
        <end position="726"/>
    </location>
</feature>
<evidence type="ECO:0000259" key="27">
    <source>
        <dbReference type="PROSITE" id="PS50011"/>
    </source>
</evidence>
<evidence type="ECO:0000256" key="13">
    <source>
        <dbReference type="ARBA" id="ARBA00022741"/>
    </source>
</evidence>
<reference evidence="29 30" key="1">
    <citation type="journal article" date="2018" name="Mol. Genet. Genomics">
        <title>The red deer Cervus elaphus genome CerEla1.0: sequencing, annotating, genes, and chromosomes.</title>
        <authorList>
            <person name="Bana N.A."/>
            <person name="Nyiri A."/>
            <person name="Nagy J."/>
            <person name="Frank K."/>
            <person name="Nagy T."/>
            <person name="Steger V."/>
            <person name="Schiller M."/>
            <person name="Lakatos P."/>
            <person name="Sugar L."/>
            <person name="Horn P."/>
            <person name="Barta E."/>
            <person name="Orosz L."/>
        </authorList>
    </citation>
    <scope>NUCLEOTIDE SEQUENCE [LARGE SCALE GENOMIC DNA]</scope>
    <source>
        <strain evidence="29">Hungarian</strain>
    </source>
</reference>
<evidence type="ECO:0000256" key="6">
    <source>
        <dbReference type="ARBA" id="ARBA00012201"/>
    </source>
</evidence>
<dbReference type="InterPro" id="IPR029787">
    <property type="entry name" value="Nucleotide_cyclase"/>
</dbReference>
<feature type="transmembrane region" description="Helical" evidence="26">
    <location>
        <begin position="297"/>
        <end position="314"/>
    </location>
</feature>
<evidence type="ECO:0000259" key="28">
    <source>
        <dbReference type="PROSITE" id="PS50125"/>
    </source>
</evidence>
<evidence type="ECO:0000256" key="19">
    <source>
        <dbReference type="ARBA" id="ARBA00023180"/>
    </source>
</evidence>
<dbReference type="PROSITE" id="PS50011">
    <property type="entry name" value="PROTEIN_KINASE_DOM"/>
    <property type="match status" value="1"/>
</dbReference>
<dbReference type="AlphaFoldDB" id="A0A212CV12"/>
<keyword evidence="9" id="KW-0597">Phosphoprotein</keyword>
<feature type="binding site" evidence="22">
    <location>
        <position position="402"/>
    </location>
    <ligand>
        <name>Mg(2+)</name>
        <dbReference type="ChEBI" id="CHEBI:18420"/>
        <label>1</label>
        <note>catalytic</note>
    </ligand>
</feature>
<dbReference type="PANTHER" id="PTHR45627:SF10">
    <property type="entry name" value="ADENYLATE CYCLASE TYPE 4"/>
    <property type="match status" value="1"/>
</dbReference>
<evidence type="ECO:0000256" key="16">
    <source>
        <dbReference type="ARBA" id="ARBA00022989"/>
    </source>
</evidence>
<proteinExistence type="inferred from homology"/>
<dbReference type="GO" id="GO:0004672">
    <property type="term" value="F:protein kinase activity"/>
    <property type="evidence" value="ECO:0007669"/>
    <property type="project" value="InterPro"/>
</dbReference>
<evidence type="ECO:0000256" key="4">
    <source>
        <dbReference type="ARBA" id="ARBA00004496"/>
    </source>
</evidence>
<dbReference type="SMART" id="SM00220">
    <property type="entry name" value="S_TKc"/>
    <property type="match status" value="1"/>
</dbReference>
<dbReference type="Proteomes" id="UP000242450">
    <property type="component" value="Chromosome 12"/>
</dbReference>
<keyword evidence="20 21" id="KW-0456">Lyase</keyword>
<accession>A0A212CV12</accession>
<evidence type="ECO:0000256" key="23">
    <source>
        <dbReference type="PROSITE-ProRule" id="PRU10141"/>
    </source>
</evidence>
<dbReference type="FunFam" id="3.30.70.1230:FF:000020">
    <property type="entry name" value="Adenylate cyclase"/>
    <property type="match status" value="1"/>
</dbReference>
<evidence type="ECO:0000256" key="7">
    <source>
        <dbReference type="ARBA" id="ARBA00022475"/>
    </source>
</evidence>
<feature type="domain" description="Guanylate cyclase" evidence="28">
    <location>
        <begin position="397"/>
        <end position="524"/>
    </location>
</feature>
<dbReference type="SUPFAM" id="SSF55073">
    <property type="entry name" value="Nucleotide cyclase"/>
    <property type="match status" value="2"/>
</dbReference>
<dbReference type="Gene3D" id="1.10.510.10">
    <property type="entry name" value="Transferase(Phosphotransferase) domain 1"/>
    <property type="match status" value="1"/>
</dbReference>
<keyword evidence="13 21" id="KW-0547">Nucleotide-binding</keyword>
<evidence type="ECO:0000256" key="12">
    <source>
        <dbReference type="ARBA" id="ARBA00022737"/>
    </source>
</evidence>
<evidence type="ECO:0000256" key="17">
    <source>
        <dbReference type="ARBA" id="ARBA00022998"/>
    </source>
</evidence>
<dbReference type="PROSITE" id="PS00107">
    <property type="entry name" value="PROTEIN_KINASE_ATP"/>
    <property type="match status" value="1"/>
</dbReference>
<dbReference type="SMART" id="SM00044">
    <property type="entry name" value="CYCc"/>
    <property type="match status" value="1"/>
</dbReference>
<feature type="binding site" evidence="22">
    <location>
        <position position="403"/>
    </location>
    <ligand>
        <name>Mg(2+)</name>
        <dbReference type="ChEBI" id="CHEBI:18420"/>
        <label>2</label>
        <note>catalytic</note>
    </ligand>
</feature>
<evidence type="ECO:0000256" key="14">
    <source>
        <dbReference type="ARBA" id="ARBA00022840"/>
    </source>
</evidence>
<organism evidence="29 30">
    <name type="scientific">Cervus elaphus hippelaphus</name>
    <name type="common">European red deer</name>
    <dbReference type="NCBI Taxonomy" id="46360"/>
    <lineage>
        <taxon>Eukaryota</taxon>
        <taxon>Metazoa</taxon>
        <taxon>Chordata</taxon>
        <taxon>Craniata</taxon>
        <taxon>Vertebrata</taxon>
        <taxon>Euteleostomi</taxon>
        <taxon>Mammalia</taxon>
        <taxon>Eutheria</taxon>
        <taxon>Laurasiatheria</taxon>
        <taxon>Artiodactyla</taxon>
        <taxon>Ruminantia</taxon>
        <taxon>Pecora</taxon>
        <taxon>Cervidae</taxon>
        <taxon>Cervinae</taxon>
        <taxon>Cervus</taxon>
    </lineage>
</organism>
<evidence type="ECO:0000256" key="3">
    <source>
        <dbReference type="ARBA" id="ARBA00004167"/>
    </source>
</evidence>
<dbReference type="InterPro" id="IPR001054">
    <property type="entry name" value="A/G_cyclase"/>
</dbReference>
<comment type="cofactor">
    <cofactor evidence="2">
        <name>Mn(2+)</name>
        <dbReference type="ChEBI" id="CHEBI:29035"/>
    </cofactor>
</comment>
<keyword evidence="17 21" id="KW-0115">cAMP biosynthesis</keyword>
<evidence type="ECO:0000256" key="11">
    <source>
        <dbReference type="ARBA" id="ARBA00022723"/>
    </source>
</evidence>
<dbReference type="InterPro" id="IPR032628">
    <property type="entry name" value="AC_N"/>
</dbReference>
<dbReference type="GO" id="GO:0004383">
    <property type="term" value="F:guanylate cyclase activity"/>
    <property type="evidence" value="ECO:0007669"/>
    <property type="project" value="UniProtKB-EC"/>
</dbReference>
<dbReference type="InterPro" id="IPR011009">
    <property type="entry name" value="Kinase-like_dom_sf"/>
</dbReference>
<evidence type="ECO:0000256" key="26">
    <source>
        <dbReference type="SAM" id="Phobius"/>
    </source>
</evidence>
<dbReference type="GO" id="GO:0005886">
    <property type="term" value="C:plasma membrane"/>
    <property type="evidence" value="ECO:0007669"/>
    <property type="project" value="UniProtKB-SubCell"/>
</dbReference>
<keyword evidence="14 21" id="KW-0067">ATP-binding</keyword>
<dbReference type="GO" id="GO:0005737">
    <property type="term" value="C:cytoplasm"/>
    <property type="evidence" value="ECO:0007669"/>
    <property type="project" value="UniProtKB-SubCell"/>
</dbReference>
<dbReference type="EC" id="4.6.1.1" evidence="6 21"/>
<dbReference type="GO" id="GO:0007189">
    <property type="term" value="P:adenylate cyclase-activating G protein-coupled receptor signaling pathway"/>
    <property type="evidence" value="ECO:0007669"/>
    <property type="project" value="TreeGrafter"/>
</dbReference>
<dbReference type="GO" id="GO:0046872">
    <property type="term" value="F:metal ion binding"/>
    <property type="evidence" value="ECO:0007669"/>
    <property type="project" value="UniProtKB-KW"/>
</dbReference>
<evidence type="ECO:0000256" key="22">
    <source>
        <dbReference type="PIRSR" id="PIRSR039050-51"/>
    </source>
</evidence>
<evidence type="ECO:0000256" key="1">
    <source>
        <dbReference type="ARBA" id="ARBA00001593"/>
    </source>
</evidence>
<dbReference type="Pfam" id="PF00211">
    <property type="entry name" value="Guanylate_cyc"/>
    <property type="match status" value="3"/>
</dbReference>
<dbReference type="PIRSF" id="PIRSF039050">
    <property type="entry name" value="Ade_cyc"/>
    <property type="match status" value="1"/>
</dbReference>
<evidence type="ECO:0000313" key="30">
    <source>
        <dbReference type="Proteomes" id="UP000242450"/>
    </source>
</evidence>
<keyword evidence="25" id="KW-0141">cGMP biosynthesis</keyword>
<dbReference type="InterPro" id="IPR009398">
    <property type="entry name" value="Adcy_conserved_dom"/>
</dbReference>
<keyword evidence="10 26" id="KW-0812">Transmembrane</keyword>
<dbReference type="InterPro" id="IPR000719">
    <property type="entry name" value="Prot_kinase_dom"/>
</dbReference>
<comment type="caution">
    <text evidence="29">The sequence shown here is derived from an EMBL/GenBank/DDBJ whole genome shotgun (WGS) entry which is preliminary data.</text>
</comment>
<feature type="domain" description="Guanylate cyclase" evidence="28">
    <location>
        <begin position="1006"/>
        <end position="1021"/>
    </location>
</feature>
<feature type="transmembrane region" description="Helical" evidence="26">
    <location>
        <begin position="810"/>
        <end position="832"/>
    </location>
</feature>
<feature type="transmembrane region" description="Helical" evidence="26">
    <location>
        <begin position="217"/>
        <end position="235"/>
    </location>
</feature>
<protein>
    <recommendedName>
        <fullName evidence="6 21">adenylate cyclase</fullName>
        <ecNumber evidence="6 21">4.6.1.1</ecNumber>
    </recommendedName>
</protein>
<dbReference type="GO" id="GO:0035556">
    <property type="term" value="P:intracellular signal transduction"/>
    <property type="evidence" value="ECO:0007669"/>
    <property type="project" value="InterPro"/>
</dbReference>
<dbReference type="OrthoDB" id="10035433at2759"/>
<keyword evidence="19" id="KW-0325">Glycoprotein</keyword>
<evidence type="ECO:0000256" key="2">
    <source>
        <dbReference type="ARBA" id="ARBA00001936"/>
    </source>
</evidence>
<comment type="catalytic activity">
    <reaction evidence="1 21">
        <text>ATP = 3',5'-cyclic AMP + diphosphate</text>
        <dbReference type="Rhea" id="RHEA:15389"/>
        <dbReference type="ChEBI" id="CHEBI:30616"/>
        <dbReference type="ChEBI" id="CHEBI:33019"/>
        <dbReference type="ChEBI" id="CHEBI:58165"/>
        <dbReference type="EC" id="4.6.1.1"/>
    </reaction>
</comment>
<keyword evidence="16 26" id="KW-1133">Transmembrane helix</keyword>
<comment type="cofactor">
    <cofactor evidence="22">
        <name>Mg(2+)</name>
        <dbReference type="ChEBI" id="CHEBI:18420"/>
    </cofactor>
    <cofactor evidence="22">
        <name>Mn(2+)</name>
        <dbReference type="ChEBI" id="CHEBI:29035"/>
    </cofactor>
    <text evidence="22">Binds 2 magnesium ions per subunit. Is also active with manganese (in vitro).</text>
</comment>
<evidence type="ECO:0000256" key="18">
    <source>
        <dbReference type="ARBA" id="ARBA00023136"/>
    </source>
</evidence>
<comment type="function">
    <text evidence="21">Catalyzes the formation of the signaling molecule cAMP in response to G-protein signaling.</text>
</comment>
<keyword evidence="8" id="KW-0963">Cytoplasm</keyword>
<gene>
    <name evidence="29" type="ORF">Celaphus_00006540</name>
</gene>
<feature type="transmembrane region" description="Helical" evidence="26">
    <location>
        <begin position="681"/>
        <end position="700"/>
    </location>
</feature>
<dbReference type="GO" id="GO:0004016">
    <property type="term" value="F:adenylate cyclase activity"/>
    <property type="evidence" value="ECO:0007669"/>
    <property type="project" value="UniProtKB-EC"/>
</dbReference>
<dbReference type="PROSITE" id="PS00108">
    <property type="entry name" value="PROTEIN_KINASE_ST"/>
    <property type="match status" value="1"/>
</dbReference>
<evidence type="ECO:0000256" key="10">
    <source>
        <dbReference type="ARBA" id="ARBA00022692"/>
    </source>
</evidence>
<evidence type="ECO:0000256" key="21">
    <source>
        <dbReference type="PIRNR" id="PIRNR039050"/>
    </source>
</evidence>
<dbReference type="SUPFAM" id="SSF56112">
    <property type="entry name" value="Protein kinase-like (PK-like)"/>
    <property type="match status" value="1"/>
</dbReference>
<keyword evidence="18 21" id="KW-0472">Membrane</keyword>
<comment type="subcellular location">
    <subcellularLocation>
        <location evidence="5">Cell membrane</location>
        <topology evidence="5">Multi-pass membrane protein</topology>
    </subcellularLocation>
    <subcellularLocation>
        <location evidence="4">Cytoplasm</location>
    </subcellularLocation>
    <subcellularLocation>
        <location evidence="3">Membrane</location>
        <topology evidence="3">Single-pass membrane protein</topology>
    </subcellularLocation>
</comment>
<dbReference type="Gene3D" id="3.30.70.1230">
    <property type="entry name" value="Nucleotide cyclase"/>
    <property type="match status" value="3"/>
</dbReference>
<feature type="domain" description="Protein kinase" evidence="27">
    <location>
        <begin position="21"/>
        <end position="304"/>
    </location>
</feature>
<keyword evidence="22" id="KW-0464">Manganese</keyword>
<evidence type="ECO:0000256" key="5">
    <source>
        <dbReference type="ARBA" id="ARBA00004651"/>
    </source>
</evidence>
<evidence type="ECO:0000256" key="25">
    <source>
        <dbReference type="RuleBase" id="RU003431"/>
    </source>
</evidence>
<evidence type="ECO:0000256" key="9">
    <source>
        <dbReference type="ARBA" id="ARBA00022553"/>
    </source>
</evidence>
<dbReference type="Pfam" id="PF00069">
    <property type="entry name" value="Pkinase"/>
    <property type="match status" value="1"/>
</dbReference>
<feature type="transmembrane region" description="Helical" evidence="26">
    <location>
        <begin position="839"/>
        <end position="860"/>
    </location>
</feature>
<dbReference type="PANTHER" id="PTHR45627">
    <property type="entry name" value="ADENYLATE CYCLASE TYPE 1"/>
    <property type="match status" value="1"/>
</dbReference>
<dbReference type="InterPro" id="IPR030672">
    <property type="entry name" value="Adcy"/>
</dbReference>
<evidence type="ECO:0000256" key="24">
    <source>
        <dbReference type="RuleBase" id="RU000405"/>
    </source>
</evidence>
<feature type="binding site" evidence="22">
    <location>
        <position position="446"/>
    </location>
    <ligand>
        <name>Mg(2+)</name>
        <dbReference type="ChEBI" id="CHEBI:18420"/>
        <label>2</label>
        <note>catalytic</note>
    </ligand>
</feature>
<comment type="similarity">
    <text evidence="21 24">Belongs to the adenylyl cyclase class-4/guanylyl cyclase family.</text>
</comment>
<evidence type="ECO:0000256" key="20">
    <source>
        <dbReference type="ARBA" id="ARBA00023239"/>
    </source>
</evidence>
<dbReference type="PROSITE" id="PS00452">
    <property type="entry name" value="GUANYLATE_CYCLASE_1"/>
    <property type="match status" value="1"/>
</dbReference>
<dbReference type="PROSITE" id="PS50125">
    <property type="entry name" value="GUANYLATE_CYCLASE_2"/>
    <property type="match status" value="2"/>
</dbReference>
<keyword evidence="15 21" id="KW-0460">Magnesium</keyword>
<keyword evidence="11 21" id="KW-0479">Metal-binding</keyword>
<keyword evidence="30" id="KW-1185">Reference proteome</keyword>
<dbReference type="InterPro" id="IPR018297">
    <property type="entry name" value="A/G_cyclase_CS"/>
</dbReference>